<dbReference type="Proteomes" id="UP001589645">
    <property type="component" value="Unassembled WGS sequence"/>
</dbReference>
<gene>
    <name evidence="1" type="ORF">ACFFUV_01200</name>
</gene>
<evidence type="ECO:0000313" key="1">
    <source>
        <dbReference type="EMBL" id="MFB9133585.1"/>
    </source>
</evidence>
<comment type="caution">
    <text evidence="1">The sequence shown here is derived from an EMBL/GenBank/DDBJ whole genome shotgun (WGS) entry which is preliminary data.</text>
</comment>
<evidence type="ECO:0000313" key="2">
    <source>
        <dbReference type="Proteomes" id="UP001589645"/>
    </source>
</evidence>
<organism evidence="1 2">
    <name type="scientific">Vibrio olivae</name>
    <dbReference type="NCBI Taxonomy" id="1243002"/>
    <lineage>
        <taxon>Bacteria</taxon>
        <taxon>Pseudomonadati</taxon>
        <taxon>Pseudomonadota</taxon>
        <taxon>Gammaproteobacteria</taxon>
        <taxon>Vibrionales</taxon>
        <taxon>Vibrionaceae</taxon>
        <taxon>Vibrio</taxon>
    </lineage>
</organism>
<proteinExistence type="predicted"/>
<keyword evidence="2" id="KW-1185">Reference proteome</keyword>
<dbReference type="EMBL" id="JBHMEP010000001">
    <property type="protein sequence ID" value="MFB9133585.1"/>
    <property type="molecule type" value="Genomic_DNA"/>
</dbReference>
<reference evidence="1 2" key="1">
    <citation type="submission" date="2024-09" db="EMBL/GenBank/DDBJ databases">
        <authorList>
            <person name="Sun Q."/>
            <person name="Mori K."/>
        </authorList>
    </citation>
    <scope>NUCLEOTIDE SEQUENCE [LARGE SCALE GENOMIC DNA]</scope>
    <source>
        <strain evidence="1 2">CECT 8064</strain>
    </source>
</reference>
<protein>
    <submittedName>
        <fullName evidence="1">Uncharacterized protein</fullName>
    </submittedName>
</protein>
<dbReference type="RefSeq" id="WP_238115998.1">
    <property type="nucleotide sequence ID" value="NZ_JBHMEP010000001.1"/>
</dbReference>
<name>A0ABV5HI13_9VIBR</name>
<accession>A0ABV5HI13</accession>
<sequence>MDALFDVLKVVTPLLAILALFSVHRLNRRQNTIEQEINRKHDRHEKHIDRNHSEMLAAINHANSKEAHTSNHIYTRKAVHLEKAGELIGELKFWAEKCVVSRTRTNFGAKQDIAKKMSMAFEDLSKLIMQYPFAFWEIEGLHELLGNLMTTVNHIENLVNSDEFNSKSHSWTEAVKEFQQQLSPLTHAIQSQVINMMQKT</sequence>